<protein>
    <submittedName>
        <fullName evidence="1">Uncharacterized protein</fullName>
    </submittedName>
</protein>
<sequence length="443" mass="50283">MEGLRKLEQVQRTILLMQSRGIINSSNNNADSDRFLANFILLLLQPCGVLDMDTKCQLISEHLANISVVFLEEALLLLGVEGNAQIENAAPLHCDDKAGCSVLQTDSEDMALVGLDAMQRANSTLEDFCRSYFMFHEMDVTQPQSIFRYLPMLSFTESYIYQLDRLNEKLPYFSTSGGFPVLERGSDVMQEANRSWSVKFVELFRTNPFGPLVVPLAHHGLLTERSNLLLTFFLEGKKGAKACPLSLVILSVLYGFRIREEFRSGEEYWALERKLCCSLTSKKEISLEDVMRAIHLKSFDFRVLNLLLYQLRGEKVNELHMEFLSVSEFLVEVSDDLFDYEDDVLENNFNILRMFVGIYGASTAPAMLAKCITDDEEKYEHLLKSLDSKLSMNYQKRCEEATKEGGKIIGPSLGTWSIPPVIEDEDLYRSEFINSKSSVVPPG</sequence>
<organism evidence="1 2">
    <name type="scientific">Nyssa sinensis</name>
    <dbReference type="NCBI Taxonomy" id="561372"/>
    <lineage>
        <taxon>Eukaryota</taxon>
        <taxon>Viridiplantae</taxon>
        <taxon>Streptophyta</taxon>
        <taxon>Embryophyta</taxon>
        <taxon>Tracheophyta</taxon>
        <taxon>Spermatophyta</taxon>
        <taxon>Magnoliopsida</taxon>
        <taxon>eudicotyledons</taxon>
        <taxon>Gunneridae</taxon>
        <taxon>Pentapetalae</taxon>
        <taxon>asterids</taxon>
        <taxon>Cornales</taxon>
        <taxon>Nyssaceae</taxon>
        <taxon>Nyssa</taxon>
    </lineage>
</organism>
<dbReference type="EMBL" id="CM018032">
    <property type="protein sequence ID" value="KAA8546787.1"/>
    <property type="molecule type" value="Genomic_DNA"/>
</dbReference>
<dbReference type="PANTHER" id="PTHR35754">
    <property type="entry name" value="ATP SYNTHASE SUBUNIT B"/>
    <property type="match status" value="1"/>
</dbReference>
<proteinExistence type="predicted"/>
<dbReference type="Proteomes" id="UP000325577">
    <property type="component" value="Linkage Group LG1"/>
</dbReference>
<dbReference type="PANTHER" id="PTHR35754:SF2">
    <property type="entry name" value="ATP SYNTHASE SUBUNIT B"/>
    <property type="match status" value="1"/>
</dbReference>
<dbReference type="OrthoDB" id="511315at2759"/>
<evidence type="ECO:0000313" key="2">
    <source>
        <dbReference type="Proteomes" id="UP000325577"/>
    </source>
</evidence>
<evidence type="ECO:0000313" key="1">
    <source>
        <dbReference type="EMBL" id="KAA8546787.1"/>
    </source>
</evidence>
<dbReference type="AlphaFoldDB" id="A0A5J5BYJ8"/>
<name>A0A5J5BYJ8_9ASTE</name>
<reference evidence="1 2" key="1">
    <citation type="submission" date="2019-09" db="EMBL/GenBank/DDBJ databases">
        <title>A chromosome-level genome assembly of the Chinese tupelo Nyssa sinensis.</title>
        <authorList>
            <person name="Yang X."/>
            <person name="Kang M."/>
            <person name="Yang Y."/>
            <person name="Xiong H."/>
            <person name="Wang M."/>
            <person name="Zhang Z."/>
            <person name="Wang Z."/>
            <person name="Wu H."/>
            <person name="Ma T."/>
            <person name="Liu J."/>
            <person name="Xi Z."/>
        </authorList>
    </citation>
    <scope>NUCLEOTIDE SEQUENCE [LARGE SCALE GENOMIC DNA]</scope>
    <source>
        <strain evidence="1">J267</strain>
        <tissue evidence="1">Leaf</tissue>
    </source>
</reference>
<gene>
    <name evidence="1" type="ORF">F0562_003216</name>
</gene>
<accession>A0A5J5BYJ8</accession>
<keyword evidence="2" id="KW-1185">Reference proteome</keyword>